<sequence>MPPRKSPAKTVPLTVTNGDTATFDCTFGRGCPGLCCQNGRPSLSEAEQKVVTKNLKKFVPHLRPEAAKLIEAEGFLSGRTKLDMPMLRVIGGWCVFFNEGCVFHKVGLAEGDFAKYKPSQCVIFPLEPNGDGTYYVRQWGLNGEKWDLFCLNPAETDRKAVDTMGPELEYASRLPVAGAGG</sequence>
<evidence type="ECO:0000313" key="3">
    <source>
        <dbReference type="Proteomes" id="UP000214646"/>
    </source>
</evidence>
<dbReference type="Pfam" id="PF11307">
    <property type="entry name" value="DUF3109"/>
    <property type="match status" value="1"/>
</dbReference>
<comment type="caution">
    <text evidence="2">The sequence shown here is derived from an EMBL/GenBank/DDBJ whole genome shotgun (WGS) entry which is preliminary data.</text>
</comment>
<dbReference type="EMBL" id="NIDE01000011">
    <property type="protein sequence ID" value="OWK39154.1"/>
    <property type="molecule type" value="Genomic_DNA"/>
</dbReference>
<keyword evidence="3" id="KW-1185">Reference proteome</keyword>
<dbReference type="InterPro" id="IPR021458">
    <property type="entry name" value="Rv0495c"/>
</dbReference>
<protein>
    <recommendedName>
        <fullName evidence="4">DUF3109 family protein</fullName>
    </recommendedName>
</protein>
<reference evidence="3" key="1">
    <citation type="submission" date="2017-06" db="EMBL/GenBank/DDBJ databases">
        <title>Genome analysis of Fimbriiglobus ruber SP5, the first member of the order Planctomycetales with confirmed chitinolytic capability.</title>
        <authorList>
            <person name="Ravin N.V."/>
            <person name="Rakitin A.L."/>
            <person name="Ivanova A.A."/>
            <person name="Beletsky A.V."/>
            <person name="Kulichevskaya I.S."/>
            <person name="Mardanov A.V."/>
            <person name="Dedysh S.N."/>
        </authorList>
    </citation>
    <scope>NUCLEOTIDE SEQUENCE [LARGE SCALE GENOMIC DNA]</scope>
    <source>
        <strain evidence="3">SP5</strain>
    </source>
</reference>
<gene>
    <name evidence="2" type="ORF">FRUB_06236</name>
</gene>
<evidence type="ECO:0000256" key="1">
    <source>
        <dbReference type="ARBA" id="ARBA00093770"/>
    </source>
</evidence>
<accession>A0A225DHJ8</accession>
<dbReference type="RefSeq" id="WP_088257115.1">
    <property type="nucleotide sequence ID" value="NZ_NIDE01000011.1"/>
</dbReference>
<comment type="similarity">
    <text evidence="1">Belongs to the Rv0495c family.</text>
</comment>
<dbReference type="OrthoDB" id="9553706at2"/>
<proteinExistence type="inferred from homology"/>
<name>A0A225DHJ8_9BACT</name>
<evidence type="ECO:0008006" key="4">
    <source>
        <dbReference type="Google" id="ProtNLM"/>
    </source>
</evidence>
<dbReference type="AlphaFoldDB" id="A0A225DHJ8"/>
<dbReference type="Proteomes" id="UP000214646">
    <property type="component" value="Unassembled WGS sequence"/>
</dbReference>
<organism evidence="2 3">
    <name type="scientific">Fimbriiglobus ruber</name>
    <dbReference type="NCBI Taxonomy" id="1908690"/>
    <lineage>
        <taxon>Bacteria</taxon>
        <taxon>Pseudomonadati</taxon>
        <taxon>Planctomycetota</taxon>
        <taxon>Planctomycetia</taxon>
        <taxon>Gemmatales</taxon>
        <taxon>Gemmataceae</taxon>
        <taxon>Fimbriiglobus</taxon>
    </lineage>
</organism>
<evidence type="ECO:0000313" key="2">
    <source>
        <dbReference type="EMBL" id="OWK39154.1"/>
    </source>
</evidence>